<keyword evidence="2" id="KW-0732">Signal</keyword>
<dbReference type="Proteomes" id="UP001172708">
    <property type="component" value="Unassembled WGS sequence"/>
</dbReference>
<protein>
    <submittedName>
        <fullName evidence="3">Extracellular solute-binding protein</fullName>
    </submittedName>
</protein>
<gene>
    <name evidence="3" type="ORF">QQX02_06410</name>
</gene>
<evidence type="ECO:0000313" key="3">
    <source>
        <dbReference type="EMBL" id="MDN4480551.1"/>
    </source>
</evidence>
<feature type="signal peptide" evidence="2">
    <location>
        <begin position="1"/>
        <end position="30"/>
    </location>
</feature>
<feature type="region of interest" description="Disordered" evidence="1">
    <location>
        <begin position="32"/>
        <end position="60"/>
    </location>
</feature>
<dbReference type="Gene3D" id="3.40.190.10">
    <property type="entry name" value="Periplasmic binding protein-like II"/>
    <property type="match status" value="2"/>
</dbReference>
<accession>A0ABT8GGI3</accession>
<proteinExistence type="predicted"/>
<dbReference type="SUPFAM" id="SSF53850">
    <property type="entry name" value="Periplasmic binding protein-like II"/>
    <property type="match status" value="1"/>
</dbReference>
<sequence>MSQTPTPRTTTRRRTVRSAALGAIGLLALAACSPPGGDEEPEETSAPTTSATTSASGEISCGTEDVTVEAYVETGFPVFAELAAEFENQHPNVTFNIREDQFAVITQNAPRILADSETDIMRLPQMSELASDGLLLDLDQYAEAFGWDQWPSSQLEQMRVDDEGRRGSGPLYAMGLNYSMTGVFYNVELAEQIGMTEPPATLDEFDAYLQAAADEGLTPLNQFNGGATGGLAFPLQALMASYGDPSEINSWVYQQEGANIDTESNLAAAQHLNGWIESGYFADDINAIDYAQMMARFIEGDSVFIFTGDWESGNLDTQMPGNAGFFLMPPLEEGGQLGAMSAPLTYGVSANAANPDCAATFLDWVATDETARTIAVEIGGSHPMGPADAFMPELDESSVTAQTLAAGATVAENNGTMDFIANATGSIYAQSWTPQLQNMVAGEQTPEGLLELVQSDYLEQIGE</sequence>
<organism evidence="3 4">
    <name type="scientific">Demequina muriae</name>
    <dbReference type="NCBI Taxonomy" id="3051664"/>
    <lineage>
        <taxon>Bacteria</taxon>
        <taxon>Bacillati</taxon>
        <taxon>Actinomycetota</taxon>
        <taxon>Actinomycetes</taxon>
        <taxon>Micrococcales</taxon>
        <taxon>Demequinaceae</taxon>
        <taxon>Demequina</taxon>
    </lineage>
</organism>
<name>A0ABT8GGI3_9MICO</name>
<dbReference type="EMBL" id="JAUHQA010000001">
    <property type="protein sequence ID" value="MDN4480551.1"/>
    <property type="molecule type" value="Genomic_DNA"/>
</dbReference>
<comment type="caution">
    <text evidence="3">The sequence shown here is derived from an EMBL/GenBank/DDBJ whole genome shotgun (WGS) entry which is preliminary data.</text>
</comment>
<dbReference type="InterPro" id="IPR050490">
    <property type="entry name" value="Bact_solute-bd_prot1"/>
</dbReference>
<feature type="compositionally biased region" description="Low complexity" evidence="1">
    <location>
        <begin position="44"/>
        <end position="56"/>
    </location>
</feature>
<dbReference type="Pfam" id="PF01547">
    <property type="entry name" value="SBP_bac_1"/>
    <property type="match status" value="1"/>
</dbReference>
<keyword evidence="4" id="KW-1185">Reference proteome</keyword>
<evidence type="ECO:0000256" key="1">
    <source>
        <dbReference type="SAM" id="MobiDB-lite"/>
    </source>
</evidence>
<dbReference type="PANTHER" id="PTHR43649">
    <property type="entry name" value="ARABINOSE-BINDING PROTEIN-RELATED"/>
    <property type="match status" value="1"/>
</dbReference>
<evidence type="ECO:0000256" key="2">
    <source>
        <dbReference type="SAM" id="SignalP"/>
    </source>
</evidence>
<dbReference type="InterPro" id="IPR006059">
    <property type="entry name" value="SBP"/>
</dbReference>
<evidence type="ECO:0000313" key="4">
    <source>
        <dbReference type="Proteomes" id="UP001172708"/>
    </source>
</evidence>
<reference evidence="3" key="1">
    <citation type="submission" date="2023-06" db="EMBL/GenBank/DDBJ databases">
        <title>Egi l300058.</title>
        <authorList>
            <person name="Gao L."/>
            <person name="Fang B.-Z."/>
            <person name="Li W.-J."/>
        </authorList>
    </citation>
    <scope>NUCLEOTIDE SEQUENCE</scope>
    <source>
        <strain evidence="3">EGI L300058</strain>
    </source>
</reference>
<feature type="chain" id="PRO_5047413663" evidence="2">
    <location>
        <begin position="31"/>
        <end position="463"/>
    </location>
</feature>
<dbReference type="RefSeq" id="WP_301141973.1">
    <property type="nucleotide sequence ID" value="NZ_JAUHQA010000001.1"/>
</dbReference>